<proteinExistence type="predicted"/>
<comment type="caution">
    <text evidence="1">The sequence shown here is derived from an EMBL/GenBank/DDBJ whole genome shotgun (WGS) entry which is preliminary data.</text>
</comment>
<dbReference type="InterPro" id="IPR036696">
    <property type="entry name" value="YdfO-like_sf"/>
</dbReference>
<dbReference type="EMBL" id="VAUP01000015">
    <property type="protein sequence ID" value="TLX43814.1"/>
    <property type="molecule type" value="Genomic_DNA"/>
</dbReference>
<dbReference type="RefSeq" id="WP_138398723.1">
    <property type="nucleotide sequence ID" value="NZ_JBAFVI010000001.1"/>
</dbReference>
<dbReference type="OrthoDB" id="7571760at2"/>
<organism evidence="1 2">
    <name type="scientific">Xanthobacter autotrophicus</name>
    <dbReference type="NCBI Taxonomy" id="280"/>
    <lineage>
        <taxon>Bacteria</taxon>
        <taxon>Pseudomonadati</taxon>
        <taxon>Pseudomonadota</taxon>
        <taxon>Alphaproteobacteria</taxon>
        <taxon>Hyphomicrobiales</taxon>
        <taxon>Xanthobacteraceae</taxon>
        <taxon>Xanthobacter</taxon>
    </lineage>
</organism>
<dbReference type="AlphaFoldDB" id="A0A6C1KL85"/>
<reference evidence="1 2" key="1">
    <citation type="submission" date="2019-05" db="EMBL/GenBank/DDBJ databases">
        <authorList>
            <person name="Zhou X."/>
        </authorList>
    </citation>
    <scope>NUCLEOTIDE SEQUENCE [LARGE SCALE GENOMIC DNA]</scope>
    <source>
        <strain evidence="1 2">DSM 432</strain>
    </source>
</reference>
<evidence type="ECO:0000313" key="1">
    <source>
        <dbReference type="EMBL" id="TLX43814.1"/>
    </source>
</evidence>
<dbReference type="InterPro" id="IPR009833">
    <property type="entry name" value="DUF1398"/>
</dbReference>
<sequence length="133" mass="14342">MDTTVMEVMRECVAASDEERITFGEVVARLTAAGVERYDADLVRAEKTFYLPDDSSLVLPNAPVAGTAPAAFSAAGVEAAVRAIQAGRIRYKEFCRQIVAAGCVGYQVSLSGRRAIYYGRTGDAQVEWFPGAR</sequence>
<dbReference type="Proteomes" id="UP000305131">
    <property type="component" value="Unassembled WGS sequence"/>
</dbReference>
<name>A0A6C1KL85_XANAU</name>
<dbReference type="Gene3D" id="3.30.1810.10">
    <property type="entry name" value="YdfO-like"/>
    <property type="match status" value="1"/>
</dbReference>
<accession>A0A6C1KL85</accession>
<gene>
    <name evidence="1" type="ORF">FBQ73_06845</name>
</gene>
<dbReference type="Pfam" id="PF07166">
    <property type="entry name" value="DUF1398"/>
    <property type="match status" value="1"/>
</dbReference>
<dbReference type="GeneID" id="95773176"/>
<evidence type="ECO:0000313" key="2">
    <source>
        <dbReference type="Proteomes" id="UP000305131"/>
    </source>
</evidence>
<protein>
    <submittedName>
        <fullName evidence="1">DUF1398 domain-containing protein</fullName>
    </submittedName>
</protein>
<dbReference type="SUPFAM" id="SSF160419">
    <property type="entry name" value="YdfO-like"/>
    <property type="match status" value="1"/>
</dbReference>